<protein>
    <submittedName>
        <fullName evidence="2">Uncharacterized protein</fullName>
    </submittedName>
</protein>
<feature type="non-terminal residue" evidence="2">
    <location>
        <position position="170"/>
    </location>
</feature>
<dbReference type="Proteomes" id="UP000649617">
    <property type="component" value="Unassembled WGS sequence"/>
</dbReference>
<evidence type="ECO:0000313" key="2">
    <source>
        <dbReference type="EMBL" id="CAE7357453.1"/>
    </source>
</evidence>
<accession>A0A812PL91</accession>
<feature type="compositionally biased region" description="Low complexity" evidence="1">
    <location>
        <begin position="126"/>
        <end position="137"/>
    </location>
</feature>
<proteinExistence type="predicted"/>
<evidence type="ECO:0000313" key="3">
    <source>
        <dbReference type="Proteomes" id="UP000649617"/>
    </source>
</evidence>
<name>A0A812PL91_SYMPI</name>
<dbReference type="EMBL" id="CAJNIZ010014047">
    <property type="protein sequence ID" value="CAE7357453.1"/>
    <property type="molecule type" value="Genomic_DNA"/>
</dbReference>
<feature type="region of interest" description="Disordered" evidence="1">
    <location>
        <begin position="96"/>
        <end position="170"/>
    </location>
</feature>
<feature type="region of interest" description="Disordered" evidence="1">
    <location>
        <begin position="46"/>
        <end position="72"/>
    </location>
</feature>
<sequence length="170" mass="18019">EGEDGSANEHPHAFRHRLTYLRSCANGGDPDDIALSIEDAVAAIENSADAMPSSPHETQKKRRKVKRKMREGAVAKVSEVECAVIDSADTSNVDLADLAAPPTRTQSGKKAKAAVKRKAEKKELHGSAASSGTAPAAVIGNPHGEEEPADNCLEGRPLQVPLGEEQHQQT</sequence>
<gene>
    <name evidence="2" type="ORF">SPIL2461_LOCUS8521</name>
</gene>
<comment type="caution">
    <text evidence="2">The sequence shown here is derived from an EMBL/GenBank/DDBJ whole genome shotgun (WGS) entry which is preliminary data.</text>
</comment>
<dbReference type="AlphaFoldDB" id="A0A812PL91"/>
<feature type="compositionally biased region" description="Basic residues" evidence="1">
    <location>
        <begin position="107"/>
        <end position="119"/>
    </location>
</feature>
<keyword evidence="3" id="KW-1185">Reference proteome</keyword>
<evidence type="ECO:0000256" key="1">
    <source>
        <dbReference type="SAM" id="MobiDB-lite"/>
    </source>
</evidence>
<organism evidence="2 3">
    <name type="scientific">Symbiodinium pilosum</name>
    <name type="common">Dinoflagellate</name>
    <dbReference type="NCBI Taxonomy" id="2952"/>
    <lineage>
        <taxon>Eukaryota</taxon>
        <taxon>Sar</taxon>
        <taxon>Alveolata</taxon>
        <taxon>Dinophyceae</taxon>
        <taxon>Suessiales</taxon>
        <taxon>Symbiodiniaceae</taxon>
        <taxon>Symbiodinium</taxon>
    </lineage>
</organism>
<feature type="compositionally biased region" description="Basic residues" evidence="1">
    <location>
        <begin position="59"/>
        <end position="69"/>
    </location>
</feature>
<reference evidence="2" key="1">
    <citation type="submission" date="2021-02" db="EMBL/GenBank/DDBJ databases">
        <authorList>
            <person name="Dougan E. K."/>
            <person name="Rhodes N."/>
            <person name="Thang M."/>
            <person name="Chan C."/>
        </authorList>
    </citation>
    <scope>NUCLEOTIDE SEQUENCE</scope>
</reference>